<dbReference type="AlphaFoldDB" id="A0A5E4A550"/>
<name>A0A5E4A550_MARMO</name>
<dbReference type="EMBL" id="CABDUW010000015">
    <property type="protein sequence ID" value="VTJ52248.1"/>
    <property type="molecule type" value="Genomic_DNA"/>
</dbReference>
<feature type="region of interest" description="Disordered" evidence="1">
    <location>
        <begin position="1"/>
        <end position="84"/>
    </location>
</feature>
<organism evidence="3 4">
    <name type="scientific">Marmota monax</name>
    <name type="common">Woodchuck</name>
    <dbReference type="NCBI Taxonomy" id="9995"/>
    <lineage>
        <taxon>Eukaryota</taxon>
        <taxon>Metazoa</taxon>
        <taxon>Chordata</taxon>
        <taxon>Craniata</taxon>
        <taxon>Vertebrata</taxon>
        <taxon>Euteleostomi</taxon>
        <taxon>Mammalia</taxon>
        <taxon>Eutheria</taxon>
        <taxon>Euarchontoglires</taxon>
        <taxon>Glires</taxon>
        <taxon>Rodentia</taxon>
        <taxon>Sciuromorpha</taxon>
        <taxon>Sciuridae</taxon>
        <taxon>Xerinae</taxon>
        <taxon>Marmotini</taxon>
        <taxon>Marmota</taxon>
    </lineage>
</organism>
<gene>
    <name evidence="2" type="ORF">GHT09_015830</name>
    <name evidence="3" type="ORF">MONAX_5E016985</name>
</gene>
<sequence length="95" mass="10039">MKNTEAAAGGRGPGGEREGREAEPGPRRAPRRAGFGLRQLVGPVVPASETLHRTPGQRRMAQSARPKSRSWFGPSPDCETSTSTLDCNTLGALLA</sequence>
<dbReference type="Proteomes" id="UP000335636">
    <property type="component" value="Unassembled WGS sequence"/>
</dbReference>
<feature type="compositionally biased region" description="Basic and acidic residues" evidence="1">
    <location>
        <begin position="14"/>
        <end position="26"/>
    </location>
</feature>
<proteinExistence type="predicted"/>
<accession>A0A5E4A550</accession>
<evidence type="ECO:0000256" key="1">
    <source>
        <dbReference type="SAM" id="MobiDB-lite"/>
    </source>
</evidence>
<keyword evidence="4" id="KW-1185">Reference proteome</keyword>
<evidence type="ECO:0000313" key="2">
    <source>
        <dbReference type="EMBL" id="KAF7473582.1"/>
    </source>
</evidence>
<evidence type="ECO:0000313" key="3">
    <source>
        <dbReference type="EMBL" id="VTJ52248.1"/>
    </source>
</evidence>
<dbReference type="EMBL" id="WJEC01006424">
    <property type="protein sequence ID" value="KAF7473582.1"/>
    <property type="molecule type" value="Genomic_DNA"/>
</dbReference>
<protein>
    <submittedName>
        <fullName evidence="3">Uncharacterized protein</fullName>
    </submittedName>
</protein>
<reference evidence="3 4" key="1">
    <citation type="submission" date="2019-04" db="EMBL/GenBank/DDBJ databases">
        <authorList>
            <person name="Alioto T."/>
            <person name="Alioto T."/>
        </authorList>
    </citation>
    <scope>NUCLEOTIDE SEQUENCE [LARGE SCALE GENOMIC DNA]</scope>
</reference>
<evidence type="ECO:0000313" key="4">
    <source>
        <dbReference type="Proteomes" id="UP000335636"/>
    </source>
</evidence>
<reference evidence="2" key="2">
    <citation type="submission" date="2020-08" db="EMBL/GenBank/DDBJ databases">
        <authorList>
            <person name="Shumante A."/>
            <person name="Zimin A.V."/>
            <person name="Puiu D."/>
            <person name="Salzberg S.L."/>
        </authorList>
    </citation>
    <scope>NUCLEOTIDE SEQUENCE</scope>
    <source>
        <strain evidence="2">WC2-LM</strain>
        <tissue evidence="2">Liver</tissue>
    </source>
</reference>
<dbReference type="Proteomes" id="UP000662637">
    <property type="component" value="Unassembled WGS sequence"/>
</dbReference>